<evidence type="ECO:0000313" key="2">
    <source>
        <dbReference type="EMBL" id="TWU47139.1"/>
    </source>
</evidence>
<dbReference type="OrthoDB" id="213779at2"/>
<dbReference type="EMBL" id="SJPX01000006">
    <property type="protein sequence ID" value="TWU47139.1"/>
    <property type="molecule type" value="Genomic_DNA"/>
</dbReference>
<feature type="transmembrane region" description="Helical" evidence="1">
    <location>
        <begin position="430"/>
        <end position="452"/>
    </location>
</feature>
<protein>
    <recommendedName>
        <fullName evidence="4">DUF2339 domain-containing protein</fullName>
    </recommendedName>
</protein>
<keyword evidence="1" id="KW-0812">Transmembrane</keyword>
<feature type="transmembrane region" description="Helical" evidence="1">
    <location>
        <begin position="140"/>
        <end position="159"/>
    </location>
</feature>
<keyword evidence="3" id="KW-1185">Reference proteome</keyword>
<comment type="caution">
    <text evidence="2">The sequence shown here is derived from an EMBL/GenBank/DDBJ whole genome shotgun (WGS) entry which is preliminary data.</text>
</comment>
<proteinExistence type="predicted"/>
<feature type="transmembrane region" description="Helical" evidence="1">
    <location>
        <begin position="326"/>
        <end position="344"/>
    </location>
</feature>
<feature type="transmembrane region" description="Helical" evidence="1">
    <location>
        <begin position="379"/>
        <end position="398"/>
    </location>
</feature>
<feature type="transmembrane region" description="Helical" evidence="1">
    <location>
        <begin position="356"/>
        <end position="374"/>
    </location>
</feature>
<feature type="transmembrane region" description="Helical" evidence="1">
    <location>
        <begin position="300"/>
        <end position="319"/>
    </location>
</feature>
<dbReference type="AlphaFoldDB" id="A0A5C6EIP9"/>
<reference evidence="2 3" key="1">
    <citation type="submission" date="2019-02" db="EMBL/GenBank/DDBJ databases">
        <title>Deep-cultivation of Planctomycetes and their phenomic and genomic characterization uncovers novel biology.</title>
        <authorList>
            <person name="Wiegand S."/>
            <person name="Jogler M."/>
            <person name="Boedeker C."/>
            <person name="Pinto D."/>
            <person name="Vollmers J."/>
            <person name="Rivas-Marin E."/>
            <person name="Kohn T."/>
            <person name="Peeters S.H."/>
            <person name="Heuer A."/>
            <person name="Rast P."/>
            <person name="Oberbeckmann S."/>
            <person name="Bunk B."/>
            <person name="Jeske O."/>
            <person name="Meyerdierks A."/>
            <person name="Storesund J.E."/>
            <person name="Kallscheuer N."/>
            <person name="Luecker S."/>
            <person name="Lage O.M."/>
            <person name="Pohl T."/>
            <person name="Merkel B.J."/>
            <person name="Hornburger P."/>
            <person name="Mueller R.-W."/>
            <person name="Bruemmer F."/>
            <person name="Labrenz M."/>
            <person name="Spormann A.M."/>
            <person name="Op Den Camp H."/>
            <person name="Overmann J."/>
            <person name="Amann R."/>
            <person name="Jetten M.S.M."/>
            <person name="Mascher T."/>
            <person name="Medema M.H."/>
            <person name="Devos D.P."/>
            <person name="Kaster A.-K."/>
            <person name="Ovreas L."/>
            <person name="Rohde M."/>
            <person name="Galperin M.Y."/>
            <person name="Jogler C."/>
        </authorList>
    </citation>
    <scope>NUCLEOTIDE SEQUENCE [LARGE SCALE GENOMIC DNA]</scope>
    <source>
        <strain evidence="2 3">Poly59</strain>
    </source>
</reference>
<feature type="transmembrane region" description="Helical" evidence="1">
    <location>
        <begin position="165"/>
        <end position="185"/>
    </location>
</feature>
<gene>
    <name evidence="2" type="ORF">Poly59_61140</name>
</gene>
<organism evidence="2 3">
    <name type="scientific">Rubripirellula reticaptiva</name>
    <dbReference type="NCBI Taxonomy" id="2528013"/>
    <lineage>
        <taxon>Bacteria</taxon>
        <taxon>Pseudomonadati</taxon>
        <taxon>Planctomycetota</taxon>
        <taxon>Planctomycetia</taxon>
        <taxon>Pirellulales</taxon>
        <taxon>Pirellulaceae</taxon>
        <taxon>Rubripirellula</taxon>
    </lineage>
</organism>
<feature type="transmembrane region" description="Helical" evidence="1">
    <location>
        <begin position="518"/>
        <end position="534"/>
    </location>
</feature>
<keyword evidence="1" id="KW-0472">Membrane</keyword>
<feature type="transmembrane region" description="Helical" evidence="1">
    <location>
        <begin position="46"/>
        <end position="68"/>
    </location>
</feature>
<feature type="transmembrane region" description="Helical" evidence="1">
    <location>
        <begin position="80"/>
        <end position="103"/>
    </location>
</feature>
<accession>A0A5C6EIP9</accession>
<feature type="transmembrane region" description="Helical" evidence="1">
    <location>
        <begin position="486"/>
        <end position="506"/>
    </location>
</feature>
<evidence type="ECO:0000313" key="3">
    <source>
        <dbReference type="Proteomes" id="UP000317977"/>
    </source>
</evidence>
<feature type="transmembrane region" description="Helical" evidence="1">
    <location>
        <begin position="239"/>
        <end position="258"/>
    </location>
</feature>
<keyword evidence="1" id="KW-1133">Transmembrane helix</keyword>
<feature type="transmembrane region" description="Helical" evidence="1">
    <location>
        <begin position="109"/>
        <end position="128"/>
    </location>
</feature>
<sequence>MNNDFQLRSFARFLYTQNPFYLISCFLILYGLQIAAVAHSDLFSRSIMLSGGIVAYTLLMAVTCVAVVRLCKVWDDARSIFLIVAISFVAFSIGLDELCVVHWNSAAVIMVAGAALTVVVTESLLRLCRLKFPSWFRLSFYLLLAVFFATPLVLGRAVAEGEAGLTNWGAMLFSIAIAAALLVLIPAVRRGAELVQDNGSPWSWPLYPISLFVIVVVLAAIRSHAIWMSFGFIGAPVQFEPLLLLPIGFAILVLLLEVDAHKKSPTCAELAMFSAPLMLLGSWSPGRTSHLPFLSDLRDAFGSTGTFCMVLVALFYGYACLRRVPLANRAAIAALMMISGFGTVPPAAEAVGVRSWMFALLASAIVLIMCLKTWRSDQLWIAFAGITTVTIAMAFRAYGEREAGRVVSGGFAIASMMTIGAVFDGELAEFLRFISGIAGVIATGGVVTWHFWSAGAGGQAPVAMIVLGVAVFVSLAYSVLVRRTGWWYVAGFQAACLAGLLGTAAYRSGSFRGANLPIQSGLACFVVGVTITSLKTGVHHRLGRLDGEEEGPPLFLSGF</sequence>
<feature type="transmembrane region" description="Helical" evidence="1">
    <location>
        <begin position="458"/>
        <end position="479"/>
    </location>
</feature>
<dbReference type="RefSeq" id="WP_146537525.1">
    <property type="nucleotide sequence ID" value="NZ_SJPX01000006.1"/>
</dbReference>
<feature type="transmembrane region" description="Helical" evidence="1">
    <location>
        <begin position="270"/>
        <end position="288"/>
    </location>
</feature>
<feature type="transmembrane region" description="Helical" evidence="1">
    <location>
        <begin position="206"/>
        <end position="227"/>
    </location>
</feature>
<name>A0A5C6EIP9_9BACT</name>
<feature type="transmembrane region" description="Helical" evidence="1">
    <location>
        <begin position="404"/>
        <end position="423"/>
    </location>
</feature>
<evidence type="ECO:0008006" key="4">
    <source>
        <dbReference type="Google" id="ProtNLM"/>
    </source>
</evidence>
<evidence type="ECO:0000256" key="1">
    <source>
        <dbReference type="SAM" id="Phobius"/>
    </source>
</evidence>
<feature type="transmembrane region" description="Helical" evidence="1">
    <location>
        <begin position="20"/>
        <end position="40"/>
    </location>
</feature>
<dbReference type="Proteomes" id="UP000317977">
    <property type="component" value="Unassembled WGS sequence"/>
</dbReference>